<dbReference type="GO" id="GO:0003677">
    <property type="term" value="F:DNA binding"/>
    <property type="evidence" value="ECO:0007669"/>
    <property type="project" value="UniProtKB-KW"/>
</dbReference>
<evidence type="ECO:0000259" key="3">
    <source>
        <dbReference type="Pfam" id="PF08646"/>
    </source>
</evidence>
<dbReference type="SUPFAM" id="SSF50249">
    <property type="entry name" value="Nucleic acid-binding proteins"/>
    <property type="match status" value="2"/>
</dbReference>
<protein>
    <submittedName>
        <fullName evidence="4">Replication factor A</fullName>
    </submittedName>
</protein>
<dbReference type="Pfam" id="PF01336">
    <property type="entry name" value="tRNA_anti-codon"/>
    <property type="match status" value="1"/>
</dbReference>
<dbReference type="GO" id="GO:0000724">
    <property type="term" value="P:double-strand break repair via homologous recombination"/>
    <property type="evidence" value="ECO:0007669"/>
    <property type="project" value="TreeGrafter"/>
</dbReference>
<dbReference type="InterPro" id="IPR013955">
    <property type="entry name" value="Rep_factor-A_C"/>
</dbReference>
<evidence type="ECO:0000256" key="1">
    <source>
        <dbReference type="ARBA" id="ARBA00023125"/>
    </source>
</evidence>
<dbReference type="Gene3D" id="2.40.50.140">
    <property type="entry name" value="Nucleic acid-binding proteins"/>
    <property type="match status" value="2"/>
</dbReference>
<accession>A0A0S1XEQ2</accession>
<dbReference type="EMBL" id="CP013050">
    <property type="protein sequence ID" value="ALM76278.1"/>
    <property type="molecule type" value="Genomic_DNA"/>
</dbReference>
<feature type="domain" description="Replication factor A C-terminal" evidence="3">
    <location>
        <begin position="195"/>
        <end position="281"/>
    </location>
</feature>
<dbReference type="InterPro" id="IPR012340">
    <property type="entry name" value="NA-bd_OB-fold"/>
</dbReference>
<dbReference type="CDD" id="cd04491">
    <property type="entry name" value="SoSSB_OBF"/>
    <property type="match status" value="1"/>
</dbReference>
<sequence>MTVLTKEQIIELIRRQKKLSLNEIEEQIREIAQRDKISEHAAALLLAEQLGVNLEETAPLMYIADLVSGMRDVNIVGRILRKYGIREYTKRDGTKGQVASILIYDSTGKARVVLWDGKVGEYYNKLQVGDVIKVIDANVRESLAGIPELHVNFRSRIIINPEDPRVGEIPPLEEVRTYSYSRRKIAELMGGEKFVELRGTIAKLYRVIVYDACPECRRKVDYDPGMNVWICPEHGEVKPLKMTVIDFGIDDSTGYIRATLFGEDAAELLGADPEEISEKLKELTEMGMTVKEAGRKLAEEEFYPLLGREIVIRGNVVEDRFLGMLFKASSWEDVDYRGEIERIKRELKGTLEEVF</sequence>
<gene>
    <name evidence="4" type="ORF">TBCH5v1_2385</name>
</gene>
<feature type="domain" description="OB" evidence="2">
    <location>
        <begin position="73"/>
        <end position="152"/>
    </location>
</feature>
<reference evidence="4 5" key="1">
    <citation type="journal article" date="2016" name="Genome Announc.">
        <title>Complete genome sequence of the hyperthermophilic and piezophilic archaeon Thermococcus barophilus Ch5, capable of growth at the expense of hydrogenogenesis from carbon monoxide and formate.</title>
        <authorList>
            <person name="Oger P."/>
            <person name="Sokolova T.G."/>
            <person name="Kozhevnikova D.A."/>
            <person name="Taranov E.A."/>
            <person name="Vannier P."/>
            <person name="Lee H.S."/>
            <person name="Kwon K.K."/>
            <person name="Kang S.G."/>
            <person name="Lee J.H."/>
            <person name="Bonch-Osmolovskaya E.A."/>
            <person name="Lebedinsky A.V."/>
        </authorList>
    </citation>
    <scope>NUCLEOTIDE SEQUENCE [LARGE SCALE GENOMIC DNA]</scope>
    <source>
        <strain evidence="5">Ch5</strain>
    </source>
</reference>
<dbReference type="InterPro" id="IPR051231">
    <property type="entry name" value="SOSS-B"/>
</dbReference>
<dbReference type="PATRIC" id="fig|55802.8.peg.2366"/>
<dbReference type="AlphaFoldDB" id="A0A0S1XEQ2"/>
<name>A0A0S1XEQ2_THEBA</name>
<dbReference type="PANTHER" id="PTHR13356:SF10">
    <property type="entry name" value="REPLICATION FACTOR-A PROTEIN 1"/>
    <property type="match status" value="1"/>
</dbReference>
<keyword evidence="1" id="KW-0238">DNA-binding</keyword>
<proteinExistence type="predicted"/>
<evidence type="ECO:0000259" key="2">
    <source>
        <dbReference type="Pfam" id="PF01336"/>
    </source>
</evidence>
<organism evidence="4 5">
    <name type="scientific">Thermococcus barophilus</name>
    <dbReference type="NCBI Taxonomy" id="55802"/>
    <lineage>
        <taxon>Archaea</taxon>
        <taxon>Methanobacteriati</taxon>
        <taxon>Methanobacteriota</taxon>
        <taxon>Thermococci</taxon>
        <taxon>Thermococcales</taxon>
        <taxon>Thermococcaceae</taxon>
        <taxon>Thermococcus</taxon>
    </lineage>
</organism>
<dbReference type="PANTHER" id="PTHR13356">
    <property type="entry name" value="OB FOLD NUCLEIC ACID BINDING PROTEIN-RELATED"/>
    <property type="match status" value="1"/>
</dbReference>
<dbReference type="GO" id="GO:0010212">
    <property type="term" value="P:response to ionizing radiation"/>
    <property type="evidence" value="ECO:0007669"/>
    <property type="project" value="TreeGrafter"/>
</dbReference>
<dbReference type="GeneID" id="26137601"/>
<dbReference type="STRING" id="55802.TBCH5v1_2385"/>
<dbReference type="NCBIfam" id="NF006255">
    <property type="entry name" value="PRK08402.1"/>
    <property type="match status" value="1"/>
</dbReference>
<dbReference type="InterPro" id="IPR004365">
    <property type="entry name" value="NA-bd_OB_tRNA"/>
</dbReference>
<dbReference type="Pfam" id="PF08646">
    <property type="entry name" value="Rep_fac-A_C"/>
    <property type="match status" value="1"/>
</dbReference>
<evidence type="ECO:0000313" key="5">
    <source>
        <dbReference type="Proteomes" id="UP000066042"/>
    </source>
</evidence>
<dbReference type="Proteomes" id="UP000066042">
    <property type="component" value="Chromosome"/>
</dbReference>
<evidence type="ECO:0000313" key="4">
    <source>
        <dbReference type="EMBL" id="ALM76278.1"/>
    </source>
</evidence>
<dbReference type="RefSeq" id="WP_056934698.1">
    <property type="nucleotide sequence ID" value="NZ_CP013050.1"/>
</dbReference>